<protein>
    <submittedName>
        <fullName evidence="1">Uncharacterized protein</fullName>
    </submittedName>
</protein>
<sequence length="89" mass="10491">MRISMTLFISIILAACAGPRGSWEWQRAPDASEVRNVDTDIWECEIFADENDDDVVWRPANGRPYGEWGNFNFEWCMQERGWRLEFITD</sequence>
<evidence type="ECO:0000313" key="1">
    <source>
        <dbReference type="EMBL" id="ORJ62065.1"/>
    </source>
</evidence>
<name>A0A1X0YA53_9BACT</name>
<comment type="caution">
    <text evidence="1">The sequence shown here is derived from an EMBL/GenBank/DDBJ whole genome shotgun (WGS) entry which is preliminary data.</text>
</comment>
<accession>A0A1X0YA53</accession>
<dbReference type="OrthoDB" id="5518546at2"/>
<keyword evidence="2" id="KW-1185">Reference proteome</keyword>
<dbReference type="PROSITE" id="PS51257">
    <property type="entry name" value="PROKAR_LIPOPROTEIN"/>
    <property type="match status" value="1"/>
</dbReference>
<reference evidence="1 2" key="1">
    <citation type="submission" date="2017-03" db="EMBL/GenBank/DDBJ databases">
        <title>Genome sequence of Geothermobacter sp. EPR-M, Deep-Sea Iron Reducer.</title>
        <authorList>
            <person name="Tully B."/>
            <person name="Savalia P."/>
            <person name="Abuyen K."/>
            <person name="Baughan C."/>
            <person name="Romero E."/>
            <person name="Ronkowski C."/>
            <person name="Torres B."/>
            <person name="Tremblay J."/>
            <person name="Trujillo A."/>
            <person name="Tyler M."/>
            <person name="Perez-Rodriguez I."/>
            <person name="Amend J."/>
        </authorList>
    </citation>
    <scope>NUCLEOTIDE SEQUENCE [LARGE SCALE GENOMIC DNA]</scope>
    <source>
        <strain evidence="1 2">EPR-M</strain>
    </source>
</reference>
<dbReference type="STRING" id="1969733.B5V00_04760"/>
<dbReference type="RefSeq" id="WP_085009619.1">
    <property type="nucleotide sequence ID" value="NZ_NAAD01000004.1"/>
</dbReference>
<dbReference type="AlphaFoldDB" id="A0A1X0YA53"/>
<evidence type="ECO:0000313" key="2">
    <source>
        <dbReference type="Proteomes" id="UP000193136"/>
    </source>
</evidence>
<gene>
    <name evidence="1" type="ORF">B5V00_04760</name>
</gene>
<organism evidence="1 2">
    <name type="scientific">Geothermobacter hydrogeniphilus</name>
    <dbReference type="NCBI Taxonomy" id="1969733"/>
    <lineage>
        <taxon>Bacteria</taxon>
        <taxon>Pseudomonadati</taxon>
        <taxon>Thermodesulfobacteriota</taxon>
        <taxon>Desulfuromonadia</taxon>
        <taxon>Desulfuromonadales</taxon>
        <taxon>Geothermobacteraceae</taxon>
        <taxon>Geothermobacter</taxon>
    </lineage>
</organism>
<dbReference type="EMBL" id="NAAD01000004">
    <property type="protein sequence ID" value="ORJ62065.1"/>
    <property type="molecule type" value="Genomic_DNA"/>
</dbReference>
<proteinExistence type="predicted"/>
<dbReference type="Proteomes" id="UP000193136">
    <property type="component" value="Unassembled WGS sequence"/>
</dbReference>